<comment type="similarity">
    <text evidence="2">Belongs to the type III secretion exporter family.</text>
</comment>
<evidence type="ECO:0000313" key="10">
    <source>
        <dbReference type="Proteomes" id="UP000245754"/>
    </source>
</evidence>
<dbReference type="Gene3D" id="3.40.1690.10">
    <property type="entry name" value="secretion proteins EscU"/>
    <property type="match status" value="1"/>
</dbReference>
<dbReference type="Proteomes" id="UP000245754">
    <property type="component" value="Unassembled WGS sequence"/>
</dbReference>
<evidence type="ECO:0000256" key="7">
    <source>
        <dbReference type="SAM" id="MobiDB-lite"/>
    </source>
</evidence>
<evidence type="ECO:0000313" key="9">
    <source>
        <dbReference type="EMBL" id="PWK34891.1"/>
    </source>
</evidence>
<comment type="subcellular location">
    <subcellularLocation>
        <location evidence="1">Cell membrane</location>
        <topology evidence="1">Multi-pass membrane protein</topology>
    </subcellularLocation>
</comment>
<feature type="compositionally biased region" description="Basic and acidic residues" evidence="7">
    <location>
        <begin position="7"/>
        <end position="31"/>
    </location>
</feature>
<evidence type="ECO:0000256" key="8">
    <source>
        <dbReference type="SAM" id="Phobius"/>
    </source>
</evidence>
<evidence type="ECO:0000256" key="1">
    <source>
        <dbReference type="ARBA" id="ARBA00004651"/>
    </source>
</evidence>
<comment type="caution">
    <text evidence="9">The sequence shown here is derived from an EMBL/GenBank/DDBJ whole genome shotgun (WGS) entry which is preliminary data.</text>
</comment>
<evidence type="ECO:0000256" key="2">
    <source>
        <dbReference type="ARBA" id="ARBA00010690"/>
    </source>
</evidence>
<evidence type="ECO:0000256" key="3">
    <source>
        <dbReference type="ARBA" id="ARBA00022475"/>
    </source>
</evidence>
<keyword evidence="10" id="KW-1185">Reference proteome</keyword>
<organism evidence="9 10">
    <name type="scientific">Cupriavidus plantarum</name>
    <dbReference type="NCBI Taxonomy" id="942865"/>
    <lineage>
        <taxon>Bacteria</taxon>
        <taxon>Pseudomonadati</taxon>
        <taxon>Pseudomonadota</taxon>
        <taxon>Betaproteobacteria</taxon>
        <taxon>Burkholderiales</taxon>
        <taxon>Burkholderiaceae</taxon>
        <taxon>Cupriavidus</taxon>
    </lineage>
</organism>
<keyword evidence="4 8" id="KW-0812">Transmembrane</keyword>
<dbReference type="PRINTS" id="PR00950">
    <property type="entry name" value="TYPE3IMSPROT"/>
</dbReference>
<evidence type="ECO:0000256" key="4">
    <source>
        <dbReference type="ARBA" id="ARBA00022692"/>
    </source>
</evidence>
<protein>
    <submittedName>
        <fullName evidence="9">Type III secretion protein U</fullName>
    </submittedName>
</protein>
<dbReference type="GO" id="GO:0005886">
    <property type="term" value="C:plasma membrane"/>
    <property type="evidence" value="ECO:0007669"/>
    <property type="project" value="UniProtKB-SubCell"/>
</dbReference>
<dbReference type="Pfam" id="PF01312">
    <property type="entry name" value="Bac_export_2"/>
    <property type="match status" value="1"/>
</dbReference>
<dbReference type="GO" id="GO:0009306">
    <property type="term" value="P:protein secretion"/>
    <property type="evidence" value="ECO:0007669"/>
    <property type="project" value="InterPro"/>
</dbReference>
<reference evidence="9 10" key="1">
    <citation type="submission" date="2018-05" db="EMBL/GenBank/DDBJ databases">
        <title>Genomic Encyclopedia of Type Strains, Phase IV (KMG-V): Genome sequencing to study the core and pangenomes of soil and plant-associated prokaryotes.</title>
        <authorList>
            <person name="Whitman W."/>
        </authorList>
    </citation>
    <scope>NUCLEOTIDE SEQUENCE [LARGE SCALE GENOMIC DNA]</scope>
    <source>
        <strain evidence="9 10">SLV-132</strain>
    </source>
</reference>
<feature type="transmembrane region" description="Helical" evidence="8">
    <location>
        <begin position="189"/>
        <end position="212"/>
    </location>
</feature>
<dbReference type="InterPro" id="IPR029025">
    <property type="entry name" value="T3SS_substrate_exporter_C"/>
</dbReference>
<evidence type="ECO:0000256" key="5">
    <source>
        <dbReference type="ARBA" id="ARBA00022989"/>
    </source>
</evidence>
<keyword evidence="6 8" id="KW-0472">Membrane</keyword>
<dbReference type="InterPro" id="IPR006135">
    <property type="entry name" value="T3SS_substrate_exporter"/>
</dbReference>
<dbReference type="InterPro" id="IPR006307">
    <property type="entry name" value="BsaZ-like"/>
</dbReference>
<keyword evidence="3" id="KW-1003">Cell membrane</keyword>
<dbReference type="NCBIfam" id="TIGR01404">
    <property type="entry name" value="FlhB_rel_III"/>
    <property type="match status" value="1"/>
</dbReference>
<accession>A0A316ERP6</accession>
<keyword evidence="5 8" id="KW-1133">Transmembrane helix</keyword>
<sequence>MQIARIMSDEKTEAPTQKKLDDARRDGKSPKSTDLAAGALLIGAGAAMSGAAGFMGEHLRNLVNVALDVGRSASPRFDIGAFLIAVSIEAGWVLLPLLGVAILLPAAALVAQTGFNVSFKSVELKLDAINPAAGIKKLFSLRALLDLVKMVLKAAVLVAVLIKLTMLLLPTTAALAYQSVADVVAVVWILLWRFIAAAGVLFLLIGAADYGLQYWLFIREHRMSKDEVKRENKESEGNPEIKSKRKSIAREIAMGGPTAKVEQANAVVVNPTHYAVAIRYVAEEHGLPRVIAKGVDAEALAIRERAEACGVPIVPAPPLARALYTVPLEQAVPEPLFEAVAEVLAWVAQLTPAADNPTEAH</sequence>
<feature type="transmembrane region" description="Helical" evidence="8">
    <location>
        <begin position="79"/>
        <end position="111"/>
    </location>
</feature>
<name>A0A316ERP6_9BURK</name>
<dbReference type="AlphaFoldDB" id="A0A316ERP6"/>
<feature type="region of interest" description="Disordered" evidence="7">
    <location>
        <begin position="1"/>
        <end position="32"/>
    </location>
</feature>
<dbReference type="PANTHER" id="PTHR30531:SF12">
    <property type="entry name" value="FLAGELLAR BIOSYNTHETIC PROTEIN FLHB"/>
    <property type="match status" value="1"/>
</dbReference>
<dbReference type="EMBL" id="QGGT01000002">
    <property type="protein sequence ID" value="PWK34891.1"/>
    <property type="molecule type" value="Genomic_DNA"/>
</dbReference>
<proteinExistence type="inferred from homology"/>
<dbReference type="SUPFAM" id="SSF160544">
    <property type="entry name" value="EscU C-terminal domain-like"/>
    <property type="match status" value="1"/>
</dbReference>
<gene>
    <name evidence="9" type="ORF">C7419_102164</name>
</gene>
<feature type="transmembrane region" description="Helical" evidence="8">
    <location>
        <begin position="150"/>
        <end position="169"/>
    </location>
</feature>
<evidence type="ECO:0000256" key="6">
    <source>
        <dbReference type="ARBA" id="ARBA00023136"/>
    </source>
</evidence>
<dbReference type="PANTHER" id="PTHR30531">
    <property type="entry name" value="FLAGELLAR BIOSYNTHETIC PROTEIN FLHB"/>
    <property type="match status" value="1"/>
</dbReference>
<feature type="transmembrane region" description="Helical" evidence="8">
    <location>
        <begin position="35"/>
        <end position="55"/>
    </location>
</feature>